<evidence type="ECO:0000256" key="7">
    <source>
        <dbReference type="SAM" id="Phobius"/>
    </source>
</evidence>
<dbReference type="InterPro" id="IPR036259">
    <property type="entry name" value="MFS_trans_sf"/>
</dbReference>
<dbReference type="InterPro" id="IPR020846">
    <property type="entry name" value="MFS_dom"/>
</dbReference>
<dbReference type="EMBL" id="JACJIP010000010">
    <property type="protein sequence ID" value="MBA9085509.1"/>
    <property type="molecule type" value="Genomic_DNA"/>
</dbReference>
<feature type="transmembrane region" description="Helical" evidence="7">
    <location>
        <begin position="349"/>
        <end position="370"/>
    </location>
</feature>
<feature type="transmembrane region" description="Helical" evidence="7">
    <location>
        <begin position="75"/>
        <end position="94"/>
    </location>
</feature>
<feature type="transmembrane region" description="Helical" evidence="7">
    <location>
        <begin position="376"/>
        <end position="395"/>
    </location>
</feature>
<name>A0A7W3SSX4_9BACL</name>
<dbReference type="InterPro" id="IPR011701">
    <property type="entry name" value="MFS"/>
</dbReference>
<evidence type="ECO:0000256" key="4">
    <source>
        <dbReference type="ARBA" id="ARBA00022692"/>
    </source>
</evidence>
<dbReference type="Proteomes" id="UP000567067">
    <property type="component" value="Unassembled WGS sequence"/>
</dbReference>
<evidence type="ECO:0000256" key="5">
    <source>
        <dbReference type="ARBA" id="ARBA00022989"/>
    </source>
</evidence>
<protein>
    <submittedName>
        <fullName evidence="9">Putative MFS family arabinose efflux permease</fullName>
    </submittedName>
</protein>
<dbReference type="RefSeq" id="WP_182535358.1">
    <property type="nucleotide sequence ID" value="NZ_JACJIP010000010.1"/>
</dbReference>
<evidence type="ECO:0000256" key="3">
    <source>
        <dbReference type="ARBA" id="ARBA00022475"/>
    </source>
</evidence>
<dbReference type="PANTHER" id="PTHR23513">
    <property type="entry name" value="INTEGRAL MEMBRANE EFFLUX PROTEIN-RELATED"/>
    <property type="match status" value="1"/>
</dbReference>
<evidence type="ECO:0000313" key="10">
    <source>
        <dbReference type="Proteomes" id="UP000567067"/>
    </source>
</evidence>
<gene>
    <name evidence="9" type="ORF">FHR92_001975</name>
</gene>
<feature type="transmembrane region" description="Helical" evidence="7">
    <location>
        <begin position="12"/>
        <end position="36"/>
    </location>
</feature>
<feature type="transmembrane region" description="Helical" evidence="7">
    <location>
        <begin position="286"/>
        <end position="310"/>
    </location>
</feature>
<accession>A0A7W3SSX4</accession>
<reference evidence="9 10" key="1">
    <citation type="submission" date="2020-08" db="EMBL/GenBank/DDBJ databases">
        <title>Genomic Encyclopedia of Type Strains, Phase III (KMG-III): the genomes of soil and plant-associated and newly described type strains.</title>
        <authorList>
            <person name="Whitman W."/>
        </authorList>
    </citation>
    <scope>NUCLEOTIDE SEQUENCE [LARGE SCALE GENOMIC DNA]</scope>
    <source>
        <strain evidence="9 10">CECT 8693</strain>
    </source>
</reference>
<dbReference type="SUPFAM" id="SSF103473">
    <property type="entry name" value="MFS general substrate transporter"/>
    <property type="match status" value="1"/>
</dbReference>
<evidence type="ECO:0000256" key="1">
    <source>
        <dbReference type="ARBA" id="ARBA00004651"/>
    </source>
</evidence>
<feature type="transmembrane region" description="Helical" evidence="7">
    <location>
        <begin position="100"/>
        <end position="120"/>
    </location>
</feature>
<dbReference type="GO" id="GO:0022857">
    <property type="term" value="F:transmembrane transporter activity"/>
    <property type="evidence" value="ECO:0007669"/>
    <property type="project" value="InterPro"/>
</dbReference>
<dbReference type="Gene3D" id="1.20.1250.20">
    <property type="entry name" value="MFS general substrate transporter like domains"/>
    <property type="match status" value="1"/>
</dbReference>
<keyword evidence="4 7" id="KW-0812">Transmembrane</keyword>
<feature type="transmembrane region" description="Helical" evidence="7">
    <location>
        <begin position="316"/>
        <end position="337"/>
    </location>
</feature>
<organism evidence="9 10">
    <name type="scientific">Fontibacillus solani</name>
    <dbReference type="NCBI Taxonomy" id="1572857"/>
    <lineage>
        <taxon>Bacteria</taxon>
        <taxon>Bacillati</taxon>
        <taxon>Bacillota</taxon>
        <taxon>Bacilli</taxon>
        <taxon>Bacillales</taxon>
        <taxon>Paenibacillaceae</taxon>
        <taxon>Fontibacillus</taxon>
    </lineage>
</organism>
<dbReference type="PANTHER" id="PTHR23513:SF6">
    <property type="entry name" value="MAJOR FACILITATOR SUPERFAMILY ASSOCIATED DOMAIN-CONTAINING PROTEIN"/>
    <property type="match status" value="1"/>
</dbReference>
<feature type="transmembrane region" description="Helical" evidence="7">
    <location>
        <begin position="169"/>
        <end position="186"/>
    </location>
</feature>
<comment type="caution">
    <text evidence="9">The sequence shown here is derived from an EMBL/GenBank/DDBJ whole genome shotgun (WGS) entry which is preliminary data.</text>
</comment>
<dbReference type="CDD" id="cd06173">
    <property type="entry name" value="MFS_MefA_like"/>
    <property type="match status" value="1"/>
</dbReference>
<proteinExistence type="predicted"/>
<evidence type="ECO:0000313" key="9">
    <source>
        <dbReference type="EMBL" id="MBA9085509.1"/>
    </source>
</evidence>
<dbReference type="Pfam" id="PF07690">
    <property type="entry name" value="MFS_1"/>
    <property type="match status" value="1"/>
</dbReference>
<feature type="transmembrane region" description="Helical" evidence="7">
    <location>
        <begin position="48"/>
        <end position="68"/>
    </location>
</feature>
<evidence type="ECO:0000256" key="2">
    <source>
        <dbReference type="ARBA" id="ARBA00022448"/>
    </source>
</evidence>
<keyword evidence="5 7" id="KW-1133">Transmembrane helix</keyword>
<dbReference type="PROSITE" id="PS50850">
    <property type="entry name" value="MFS"/>
    <property type="match status" value="1"/>
</dbReference>
<dbReference type="AlphaFoldDB" id="A0A7W3SSX4"/>
<dbReference type="GO" id="GO:0005886">
    <property type="term" value="C:plasma membrane"/>
    <property type="evidence" value="ECO:0007669"/>
    <property type="project" value="UniProtKB-SubCell"/>
</dbReference>
<keyword evidence="2" id="KW-0813">Transport</keyword>
<sequence>MKNNLLSNRRFLSFYLSRTSANVADSIYMMVLLYFIQSTTESVSYTSFTYSAITATAMFSFLVGPLVDRYSPSKLVTISLLIQAVIIFSVPLLIGKEQSYLILILVLVFLASCFSLLFYPANNKMIPMLLPSKEGIVKANALINSTDQVINILGYLVGASVIIGIGMKNTFFLASGLLLLSGLIYLKMSRSLNPPTVASEEEQAQEPGSYLRELMEGFAFVNRNLFLKIMLPFYALINFLLAILIITIPSLAVDAGSPIYYSLIYIAFFIGVLGGSVIINKLPKQGIVIALAWIFMGISLGLFAIMHGIWLKMLAVLLMGLSTGVINVLQTSLIQIITPTNLLGRVMSFLTSLSNASLPFGALIGGMLALRFPLETVLLISAILILISGFVLLLIKTIRDFVFTDEDEKENDTESAGSSGETVQV</sequence>
<comment type="subcellular location">
    <subcellularLocation>
        <location evidence="1">Cell membrane</location>
        <topology evidence="1">Multi-pass membrane protein</topology>
    </subcellularLocation>
</comment>
<feature type="transmembrane region" description="Helical" evidence="7">
    <location>
        <begin position="233"/>
        <end position="253"/>
    </location>
</feature>
<evidence type="ECO:0000256" key="6">
    <source>
        <dbReference type="ARBA" id="ARBA00023136"/>
    </source>
</evidence>
<keyword evidence="3" id="KW-1003">Cell membrane</keyword>
<evidence type="ECO:0000259" key="8">
    <source>
        <dbReference type="PROSITE" id="PS50850"/>
    </source>
</evidence>
<feature type="transmembrane region" description="Helical" evidence="7">
    <location>
        <begin position="259"/>
        <end position="279"/>
    </location>
</feature>
<keyword evidence="6 7" id="KW-0472">Membrane</keyword>
<keyword evidence="10" id="KW-1185">Reference proteome</keyword>
<feature type="domain" description="Major facilitator superfamily (MFS) profile" evidence="8">
    <location>
        <begin position="1"/>
        <end position="399"/>
    </location>
</feature>